<name>A0A9W4X5A1_9GLOM</name>
<sequence length="58" mass="6664">MGNNTPDHAIICRKTAKEWKNIKSKSAIEVDNIIKEYISIPINLYFILTVRANYSNPI</sequence>
<feature type="non-terminal residue" evidence="1">
    <location>
        <position position="58"/>
    </location>
</feature>
<organism evidence="1 2">
    <name type="scientific">Funneliformis geosporum</name>
    <dbReference type="NCBI Taxonomy" id="1117311"/>
    <lineage>
        <taxon>Eukaryota</taxon>
        <taxon>Fungi</taxon>
        <taxon>Fungi incertae sedis</taxon>
        <taxon>Mucoromycota</taxon>
        <taxon>Glomeromycotina</taxon>
        <taxon>Glomeromycetes</taxon>
        <taxon>Glomerales</taxon>
        <taxon>Glomeraceae</taxon>
        <taxon>Funneliformis</taxon>
    </lineage>
</organism>
<keyword evidence="2" id="KW-1185">Reference proteome</keyword>
<proteinExistence type="predicted"/>
<evidence type="ECO:0000313" key="2">
    <source>
        <dbReference type="Proteomes" id="UP001153678"/>
    </source>
</evidence>
<gene>
    <name evidence="1" type="ORF">FWILDA_LOCUS17376</name>
</gene>
<dbReference type="Proteomes" id="UP001153678">
    <property type="component" value="Unassembled WGS sequence"/>
</dbReference>
<dbReference type="AlphaFoldDB" id="A0A9W4X5A1"/>
<comment type="caution">
    <text evidence="1">The sequence shown here is derived from an EMBL/GenBank/DDBJ whole genome shotgun (WGS) entry which is preliminary data.</text>
</comment>
<evidence type="ECO:0000313" key="1">
    <source>
        <dbReference type="EMBL" id="CAI2196036.1"/>
    </source>
</evidence>
<protein>
    <submittedName>
        <fullName evidence="1">4574_t:CDS:1</fullName>
    </submittedName>
</protein>
<accession>A0A9W4X5A1</accession>
<dbReference type="EMBL" id="CAMKVN010013532">
    <property type="protein sequence ID" value="CAI2196036.1"/>
    <property type="molecule type" value="Genomic_DNA"/>
</dbReference>
<reference evidence="1" key="1">
    <citation type="submission" date="2022-08" db="EMBL/GenBank/DDBJ databases">
        <authorList>
            <person name="Kallberg Y."/>
            <person name="Tangrot J."/>
            <person name="Rosling A."/>
        </authorList>
    </citation>
    <scope>NUCLEOTIDE SEQUENCE</scope>
    <source>
        <strain evidence="1">Wild A</strain>
    </source>
</reference>